<protein>
    <recommendedName>
        <fullName evidence="2">Retrograde transport protein Dsl1 C-terminal domain-containing protein</fullName>
    </recommendedName>
</protein>
<reference evidence="3" key="2">
    <citation type="submission" date="2021-01" db="EMBL/GenBank/DDBJ databases">
        <authorList>
            <person name="Schikora-Tamarit M.A."/>
        </authorList>
    </citation>
    <scope>NUCLEOTIDE SEQUENCE</scope>
    <source>
        <strain evidence="3">CBS2887</strain>
    </source>
</reference>
<dbReference type="Pfam" id="PF11989">
    <property type="entry name" value="Dsl1_C"/>
    <property type="match status" value="1"/>
</dbReference>
<name>A0A9P8Q5N3_WICPI</name>
<reference evidence="3" key="1">
    <citation type="journal article" date="2021" name="Open Biol.">
        <title>Shared evolutionary footprints suggest mitochondrial oxidative damage underlies multiple complex I losses in fungi.</title>
        <authorList>
            <person name="Schikora-Tamarit M.A."/>
            <person name="Marcet-Houben M."/>
            <person name="Nosek J."/>
            <person name="Gabaldon T."/>
        </authorList>
    </citation>
    <scope>NUCLEOTIDE SEQUENCE</scope>
    <source>
        <strain evidence="3">CBS2887</strain>
    </source>
</reference>
<dbReference type="AlphaFoldDB" id="A0A9P8Q5N3"/>
<feature type="compositionally biased region" description="Acidic residues" evidence="1">
    <location>
        <begin position="200"/>
        <end position="215"/>
    </location>
</feature>
<evidence type="ECO:0000259" key="2">
    <source>
        <dbReference type="Pfam" id="PF11989"/>
    </source>
</evidence>
<evidence type="ECO:0000313" key="3">
    <source>
        <dbReference type="EMBL" id="KAH3683319.1"/>
    </source>
</evidence>
<comment type="caution">
    <text evidence="3">The sequence shown here is derived from an EMBL/GenBank/DDBJ whole genome shotgun (WGS) entry which is preliminary data.</text>
</comment>
<evidence type="ECO:0000313" key="4">
    <source>
        <dbReference type="Proteomes" id="UP000774326"/>
    </source>
</evidence>
<accession>A0A9P8Q5N3</accession>
<sequence>SLDLVKLISGHIVERLIDNQHLITSAGTSDSSSVSLTLSKQQSGTHVSIQDQLNSLYCTLQMIDSFPSSLKQKAVQFNQSAIKKHILANIIKPQAEKILNSEKIRSDLLQLDQKLLDSNFKFSTLEGVQYWIQDDELALMIEESKYESVFEQLRTTVLQFNGFAQLVEREVQTLTPAVANLAKPVEIKPEPSLSKKDKSEEEEWGDWDEGEDELGSLELSPVEKKVNKSPISASNKKNRLSMLIKGEDGQDADQQEEWGAWGAEEEPLELDLDEQEHLKGINEGADPEEEWDAWGEQEENLSDLEDTAGQTYKSSKLPEQLFSVLNNSKIANPEHLHNLVLALKLFLLNVKSVDVWQVHNEFRSLAMLLHPSNPQLSQLLQHECSNIIRDQLSQLQSQIHQVISLKLSSFSPDLIKDQLQSTLSLTPLLHSFRSLLADLKSTLPESESIQLTNRLTAQWHEFLIDLVLNSRQQIGEEESHNLSHILNFILDFKLTPTAASASEHRLSNVTQILTSHLSDIMTSFYDGDLYDLSTEELIRLIELLFVQSDVRERCLGEIKEVREGF</sequence>
<dbReference type="OrthoDB" id="534815at2759"/>
<proteinExistence type="predicted"/>
<dbReference type="Proteomes" id="UP000774326">
    <property type="component" value="Unassembled WGS sequence"/>
</dbReference>
<evidence type="ECO:0000256" key="1">
    <source>
        <dbReference type="SAM" id="MobiDB-lite"/>
    </source>
</evidence>
<gene>
    <name evidence="3" type="ORF">WICPIJ_005713</name>
</gene>
<feature type="region of interest" description="Disordered" evidence="1">
    <location>
        <begin position="190"/>
        <end position="231"/>
    </location>
</feature>
<dbReference type="EMBL" id="JAEUBG010003180">
    <property type="protein sequence ID" value="KAH3683319.1"/>
    <property type="molecule type" value="Genomic_DNA"/>
</dbReference>
<dbReference type="InterPro" id="IPR046362">
    <property type="entry name" value="Zw10/DSL1_C_sf"/>
</dbReference>
<dbReference type="Gene3D" id="1.10.357.150">
    <property type="match status" value="1"/>
</dbReference>
<feature type="compositionally biased region" description="Basic and acidic residues" evidence="1">
    <location>
        <begin position="190"/>
        <end position="199"/>
    </location>
</feature>
<feature type="domain" description="Retrograde transport protein Dsl1 C-terminal" evidence="2">
    <location>
        <begin position="384"/>
        <end position="563"/>
    </location>
</feature>
<dbReference type="InterPro" id="IPR021876">
    <property type="entry name" value="Dsl1_C"/>
</dbReference>
<keyword evidence="4" id="KW-1185">Reference proteome</keyword>
<feature type="non-terminal residue" evidence="3">
    <location>
        <position position="1"/>
    </location>
</feature>
<organism evidence="3 4">
    <name type="scientific">Wickerhamomyces pijperi</name>
    <name type="common">Yeast</name>
    <name type="synonym">Pichia pijperi</name>
    <dbReference type="NCBI Taxonomy" id="599730"/>
    <lineage>
        <taxon>Eukaryota</taxon>
        <taxon>Fungi</taxon>
        <taxon>Dikarya</taxon>
        <taxon>Ascomycota</taxon>
        <taxon>Saccharomycotina</taxon>
        <taxon>Saccharomycetes</taxon>
        <taxon>Phaffomycetales</taxon>
        <taxon>Wickerhamomycetaceae</taxon>
        <taxon>Wickerhamomyces</taxon>
    </lineage>
</organism>